<sequence>MRQAAELGAGGVVLNDKGEVLLLRYKRGGWTFPKGHIDAGERDEDAAVREVLEETGVSARITARLSVTRYTNDRGTPREIHWFLMRALSSEAVLEAIFDEGGFYPPAQAVKLLSYPEDRDLLQEALGHIVR</sequence>
<dbReference type="PROSITE" id="PS51462">
    <property type="entry name" value="NUDIX"/>
    <property type="match status" value="1"/>
</dbReference>
<dbReference type="eggNOG" id="COG1051">
    <property type="taxonomic scope" value="Bacteria"/>
</dbReference>
<gene>
    <name evidence="4" type="ordered locus">Deipe_3189</name>
</gene>
<dbReference type="PROSITE" id="PS00893">
    <property type="entry name" value="NUDIX_BOX"/>
    <property type="match status" value="1"/>
</dbReference>
<dbReference type="PANTHER" id="PTHR21340:SF0">
    <property type="entry name" value="BIS(5'-NUCLEOSYL)-TETRAPHOSPHATASE [ASYMMETRICAL]"/>
    <property type="match status" value="1"/>
</dbReference>
<dbReference type="PANTHER" id="PTHR21340">
    <property type="entry name" value="DIADENOSINE 5,5-P1,P4-TETRAPHOSPHATE PYROPHOSPHOHYDROLASE MUTT"/>
    <property type="match status" value="1"/>
</dbReference>
<comment type="similarity">
    <text evidence="2">Belongs to the Nudix hydrolase family.</text>
</comment>
<dbReference type="EMBL" id="CP003382">
    <property type="protein sequence ID" value="AFZ68632.1"/>
    <property type="molecule type" value="Genomic_DNA"/>
</dbReference>
<keyword evidence="1 2" id="KW-0378">Hydrolase</keyword>
<proteinExistence type="inferred from homology"/>
<dbReference type="GO" id="GO:0006167">
    <property type="term" value="P:AMP biosynthetic process"/>
    <property type="evidence" value="ECO:0007669"/>
    <property type="project" value="TreeGrafter"/>
</dbReference>
<dbReference type="AlphaFoldDB" id="L0A655"/>
<accession>L0A655</accession>
<dbReference type="SUPFAM" id="SSF55811">
    <property type="entry name" value="Nudix"/>
    <property type="match status" value="1"/>
</dbReference>
<dbReference type="InterPro" id="IPR020084">
    <property type="entry name" value="NUDIX_hydrolase_CS"/>
</dbReference>
<dbReference type="KEGG" id="dpd:Deipe_3189"/>
<dbReference type="GO" id="GO:0004081">
    <property type="term" value="F:bis(5'-nucleosyl)-tetraphosphatase (asymmetrical) activity"/>
    <property type="evidence" value="ECO:0007669"/>
    <property type="project" value="TreeGrafter"/>
</dbReference>
<reference evidence="5" key="1">
    <citation type="submission" date="2012-03" db="EMBL/GenBank/DDBJ databases">
        <title>Complete sequence of chromosome of Deinococcus peraridilitoris DSM 19664.</title>
        <authorList>
            <person name="Lucas S."/>
            <person name="Copeland A."/>
            <person name="Lapidus A."/>
            <person name="Glavina del Rio T."/>
            <person name="Dalin E."/>
            <person name="Tice H."/>
            <person name="Bruce D."/>
            <person name="Goodwin L."/>
            <person name="Pitluck S."/>
            <person name="Peters L."/>
            <person name="Mikhailova N."/>
            <person name="Lu M."/>
            <person name="Kyrpides N."/>
            <person name="Mavromatis K."/>
            <person name="Ivanova N."/>
            <person name="Brettin T."/>
            <person name="Detter J.C."/>
            <person name="Han C."/>
            <person name="Larimer F."/>
            <person name="Land M."/>
            <person name="Hauser L."/>
            <person name="Markowitz V."/>
            <person name="Cheng J.-F."/>
            <person name="Hugenholtz P."/>
            <person name="Woyke T."/>
            <person name="Wu D."/>
            <person name="Pukall R."/>
            <person name="Steenblock K."/>
            <person name="Brambilla E."/>
            <person name="Klenk H.-P."/>
            <person name="Eisen J.A."/>
        </authorList>
    </citation>
    <scope>NUCLEOTIDE SEQUENCE [LARGE SCALE GENOMIC DNA]</scope>
    <source>
        <strain evidence="5">DSM 19664 / LMG 22246 / CIP 109416 / KR-200</strain>
    </source>
</reference>
<protein>
    <submittedName>
        <fullName evidence="4">ADP-ribose pyrophosphatase</fullName>
    </submittedName>
</protein>
<dbReference type="CDD" id="cd03673">
    <property type="entry name" value="NUDIX_Ap6A_hydrolase"/>
    <property type="match status" value="1"/>
</dbReference>
<feature type="domain" description="Nudix hydrolase" evidence="3">
    <location>
        <begin position="4"/>
        <end position="126"/>
    </location>
</feature>
<dbReference type="InterPro" id="IPR051325">
    <property type="entry name" value="Nudix_hydrolase_domain"/>
</dbReference>
<dbReference type="PATRIC" id="fig|937777.3.peg.3204"/>
<evidence type="ECO:0000313" key="5">
    <source>
        <dbReference type="Proteomes" id="UP000010467"/>
    </source>
</evidence>
<dbReference type="Proteomes" id="UP000010467">
    <property type="component" value="Chromosome"/>
</dbReference>
<dbReference type="InterPro" id="IPR000086">
    <property type="entry name" value="NUDIX_hydrolase_dom"/>
</dbReference>
<evidence type="ECO:0000256" key="2">
    <source>
        <dbReference type="RuleBase" id="RU003476"/>
    </source>
</evidence>
<dbReference type="Gene3D" id="3.90.79.10">
    <property type="entry name" value="Nucleoside Triphosphate Pyrophosphohydrolase"/>
    <property type="match status" value="1"/>
</dbReference>
<organism evidence="4 5">
    <name type="scientific">Deinococcus peraridilitoris (strain DSM 19664 / LMG 22246 / CIP 109416 / KR-200)</name>
    <dbReference type="NCBI Taxonomy" id="937777"/>
    <lineage>
        <taxon>Bacteria</taxon>
        <taxon>Thermotogati</taxon>
        <taxon>Deinococcota</taxon>
        <taxon>Deinococci</taxon>
        <taxon>Deinococcales</taxon>
        <taxon>Deinococcaceae</taxon>
        <taxon>Deinococcus</taxon>
    </lineage>
</organism>
<evidence type="ECO:0000313" key="4">
    <source>
        <dbReference type="EMBL" id="AFZ68632.1"/>
    </source>
</evidence>
<name>L0A655_DEIPD</name>
<dbReference type="InterPro" id="IPR015797">
    <property type="entry name" value="NUDIX_hydrolase-like_dom_sf"/>
</dbReference>
<dbReference type="Pfam" id="PF00293">
    <property type="entry name" value="NUDIX"/>
    <property type="match status" value="1"/>
</dbReference>
<evidence type="ECO:0000256" key="1">
    <source>
        <dbReference type="ARBA" id="ARBA00022801"/>
    </source>
</evidence>
<dbReference type="InterPro" id="IPR020476">
    <property type="entry name" value="Nudix_hydrolase"/>
</dbReference>
<keyword evidence="5" id="KW-1185">Reference proteome</keyword>
<evidence type="ECO:0000259" key="3">
    <source>
        <dbReference type="PROSITE" id="PS51462"/>
    </source>
</evidence>
<dbReference type="RefSeq" id="WP_015236930.1">
    <property type="nucleotide sequence ID" value="NC_019793.1"/>
</dbReference>
<dbReference type="HOGENOM" id="CLU_037162_14_4_0"/>
<dbReference type="OrthoDB" id="1848782at2"/>
<dbReference type="PRINTS" id="PR00502">
    <property type="entry name" value="NUDIXFAMILY"/>
</dbReference>
<dbReference type="GO" id="GO:0006754">
    <property type="term" value="P:ATP biosynthetic process"/>
    <property type="evidence" value="ECO:0007669"/>
    <property type="project" value="TreeGrafter"/>
</dbReference>
<dbReference type="STRING" id="937777.Deipe_3189"/>